<dbReference type="Pfam" id="PF17196">
    <property type="entry name" value="DUF5133"/>
    <property type="match status" value="1"/>
</dbReference>
<keyword evidence="2" id="KW-1185">Reference proteome</keyword>
<reference evidence="1 2" key="1">
    <citation type="submission" date="2024-10" db="EMBL/GenBank/DDBJ databases">
        <title>The Natural Products Discovery Center: Release of the First 8490 Sequenced Strains for Exploring Actinobacteria Biosynthetic Diversity.</title>
        <authorList>
            <person name="Kalkreuter E."/>
            <person name="Kautsar S.A."/>
            <person name="Yang D."/>
            <person name="Bader C.D."/>
            <person name="Teijaro C.N."/>
            <person name="Fluegel L."/>
            <person name="Davis C.M."/>
            <person name="Simpson J.R."/>
            <person name="Lauterbach L."/>
            <person name="Steele A.D."/>
            <person name="Gui C."/>
            <person name="Meng S."/>
            <person name="Li G."/>
            <person name="Viehrig K."/>
            <person name="Ye F."/>
            <person name="Su P."/>
            <person name="Kiefer A.F."/>
            <person name="Nichols A."/>
            <person name="Cepeda A.J."/>
            <person name="Yan W."/>
            <person name="Fan B."/>
            <person name="Jiang Y."/>
            <person name="Adhikari A."/>
            <person name="Zheng C.-J."/>
            <person name="Schuster L."/>
            <person name="Cowan T.M."/>
            <person name="Smanski M.J."/>
            <person name="Chevrette M.G."/>
            <person name="De Carvalho L.P.S."/>
            <person name="Shen B."/>
        </authorList>
    </citation>
    <scope>NUCLEOTIDE SEQUENCE [LARGE SCALE GENOMIC DNA]</scope>
    <source>
        <strain evidence="1 2">NPDC053399</strain>
    </source>
</reference>
<protein>
    <submittedName>
        <fullName evidence="1">DUF5133 domain-containing protein</fullName>
    </submittedName>
</protein>
<sequence length="78" mass="8325">MLMAHPAVLRDLLERYEALAAQTRGDSAGSLDHRRLEDTAYTLCVITGFRTVGRAVEAARQRLAAESGPSSAPQAVAS</sequence>
<dbReference type="RefSeq" id="WP_399649148.1">
    <property type="nucleotide sequence ID" value="NZ_JBITYG010000004.1"/>
</dbReference>
<proteinExistence type="predicted"/>
<comment type="caution">
    <text evidence="1">The sequence shown here is derived from an EMBL/GenBank/DDBJ whole genome shotgun (WGS) entry which is preliminary data.</text>
</comment>
<dbReference type="EMBL" id="JBITYG010000004">
    <property type="protein sequence ID" value="MFI9102037.1"/>
    <property type="molecule type" value="Genomic_DNA"/>
</dbReference>
<name>A0ABW8C6I5_9ACTN</name>
<accession>A0ABW8C6I5</accession>
<gene>
    <name evidence="1" type="ORF">ACIGXA_16090</name>
</gene>
<organism evidence="1 2">
    <name type="scientific">Streptomyces fildesensis</name>
    <dbReference type="NCBI Taxonomy" id="375757"/>
    <lineage>
        <taxon>Bacteria</taxon>
        <taxon>Bacillati</taxon>
        <taxon>Actinomycetota</taxon>
        <taxon>Actinomycetes</taxon>
        <taxon>Kitasatosporales</taxon>
        <taxon>Streptomycetaceae</taxon>
        <taxon>Streptomyces</taxon>
    </lineage>
</organism>
<evidence type="ECO:0000313" key="2">
    <source>
        <dbReference type="Proteomes" id="UP001614394"/>
    </source>
</evidence>
<evidence type="ECO:0000313" key="1">
    <source>
        <dbReference type="EMBL" id="MFI9102037.1"/>
    </source>
</evidence>
<dbReference type="Proteomes" id="UP001614394">
    <property type="component" value="Unassembled WGS sequence"/>
</dbReference>
<dbReference type="InterPro" id="IPR033457">
    <property type="entry name" value="DUF5133"/>
</dbReference>